<evidence type="ECO:0000313" key="2">
    <source>
        <dbReference type="Proteomes" id="UP000192478"/>
    </source>
</evidence>
<protein>
    <submittedName>
        <fullName evidence="1">Uncharacterized protein</fullName>
    </submittedName>
</protein>
<dbReference type="AlphaFoldDB" id="A0AAC9WGC0"/>
<gene>
    <name evidence="1" type="ORF">CLFO_20760</name>
</gene>
<reference evidence="1 2" key="1">
    <citation type="submission" date="2017-03" db="EMBL/GenBank/DDBJ databases">
        <title>Complete sequence of Clostridium formicaceticum DSM 92.</title>
        <authorList>
            <person name="Poehlein A."/>
            <person name="Karl M."/>
            <person name="Bengelsdorf F.R."/>
            <person name="Duerre P."/>
            <person name="Daniel R."/>
        </authorList>
    </citation>
    <scope>NUCLEOTIDE SEQUENCE [LARGE SCALE GENOMIC DNA]</scope>
    <source>
        <strain evidence="1 2">DSM 92</strain>
    </source>
</reference>
<organism evidence="1 2">
    <name type="scientific">Clostridium formicaceticum</name>
    <dbReference type="NCBI Taxonomy" id="1497"/>
    <lineage>
        <taxon>Bacteria</taxon>
        <taxon>Bacillati</taxon>
        <taxon>Bacillota</taxon>
        <taxon>Clostridia</taxon>
        <taxon>Eubacteriales</taxon>
        <taxon>Clostridiaceae</taxon>
        <taxon>Clostridium</taxon>
    </lineage>
</organism>
<dbReference type="Proteomes" id="UP000192478">
    <property type="component" value="Chromosome"/>
</dbReference>
<name>A0AAC9WGC0_9CLOT</name>
<proteinExistence type="predicted"/>
<sequence>MFQNSIISNELSIYNFFKKLKFDLYLTKLQLKHLENTMNAMVLKGYNGYSYAYFSKA</sequence>
<dbReference type="EMBL" id="CP020559">
    <property type="protein sequence ID" value="ARE87676.1"/>
    <property type="molecule type" value="Genomic_DNA"/>
</dbReference>
<accession>A0AAC9WGC0</accession>
<evidence type="ECO:0000313" key="1">
    <source>
        <dbReference type="EMBL" id="ARE87676.1"/>
    </source>
</evidence>